<protein>
    <recommendedName>
        <fullName evidence="2">Allophanate hydrolase C-terminal domain-containing protein</fullName>
    </recommendedName>
</protein>
<dbReference type="InterPro" id="IPR036928">
    <property type="entry name" value="AS_sf"/>
</dbReference>
<sequence length="433" mass="44479">MTTLPPEPDPVPVPPPSSHERVRTAFERLAKADRPGLWASVRTMEEVLVEAKTVDERVHAGEDLPLAGTVCAVDADAPPELARLTDAGAVVLGTTVADPENAAVGLEIVDLALNSSAREIAAPPGVLTLKPTPGLIPGTTVSVSAQRLTTAQRAVAAMLGGPDPGAREWPADVRLGTGQHPRLGIPAEASLPLPARRAFDVAAASLEASGAVLVPVDVSALYGAGNALGAGSLLADLDALLLPTVGVLDATLNALDLAAVTVPGDRRPYGITVVTRAFEDQIGIDLASVLTGEQSPDPYPSESVDVVVFGAHLCGQPLHDELHGARFGGLVRTAERYRLVLLDGVTPPQPGVVSGSAGVDGERWCLSPAAFGRFAAGLAAPFVVGRVELEDGSSPLAVLCEPAAAVGGEGLDRYASWRGYLRFVSTGGPRFPG</sequence>
<dbReference type="EMBL" id="JBHUKQ010000019">
    <property type="protein sequence ID" value="MFD2486251.1"/>
    <property type="molecule type" value="Genomic_DNA"/>
</dbReference>
<accession>A0ABW5IBC3</accession>
<dbReference type="Gene3D" id="3.10.490.10">
    <property type="entry name" value="Gamma-glutamyl cyclotransferase-like"/>
    <property type="match status" value="1"/>
</dbReference>
<dbReference type="SUPFAM" id="SSF75304">
    <property type="entry name" value="Amidase signature (AS) enzymes"/>
    <property type="match status" value="1"/>
</dbReference>
<evidence type="ECO:0000313" key="3">
    <source>
        <dbReference type="EMBL" id="MFD2486251.1"/>
    </source>
</evidence>
<feature type="region of interest" description="Disordered" evidence="1">
    <location>
        <begin position="1"/>
        <end position="20"/>
    </location>
</feature>
<evidence type="ECO:0000256" key="1">
    <source>
        <dbReference type="SAM" id="MobiDB-lite"/>
    </source>
</evidence>
<dbReference type="RefSeq" id="WP_344284770.1">
    <property type="nucleotide sequence ID" value="NZ_BAAAHV010000022.1"/>
</dbReference>
<name>A0ABW5IBC3_9PSEU</name>
<feature type="compositionally biased region" description="Pro residues" evidence="1">
    <location>
        <begin position="1"/>
        <end position="17"/>
    </location>
</feature>
<reference evidence="4" key="1">
    <citation type="journal article" date="2019" name="Int. J. Syst. Evol. Microbiol.">
        <title>The Global Catalogue of Microorganisms (GCM) 10K type strain sequencing project: providing services to taxonomists for standard genome sequencing and annotation.</title>
        <authorList>
            <consortium name="The Broad Institute Genomics Platform"/>
            <consortium name="The Broad Institute Genome Sequencing Center for Infectious Disease"/>
            <person name="Wu L."/>
            <person name="Ma J."/>
        </authorList>
    </citation>
    <scope>NUCLEOTIDE SEQUENCE [LARGE SCALE GENOMIC DNA]</scope>
    <source>
        <strain evidence="4">CGMCC 4.7638</strain>
    </source>
</reference>
<feature type="domain" description="Allophanate hydrolase C-terminal" evidence="2">
    <location>
        <begin position="304"/>
        <end position="421"/>
    </location>
</feature>
<dbReference type="Gene3D" id="3.90.1300.10">
    <property type="entry name" value="Amidase signature (AS) domain"/>
    <property type="match status" value="1"/>
</dbReference>
<evidence type="ECO:0000313" key="4">
    <source>
        <dbReference type="Proteomes" id="UP001597542"/>
    </source>
</evidence>
<dbReference type="Pfam" id="PF21986">
    <property type="entry name" value="AH_C"/>
    <property type="match status" value="1"/>
</dbReference>
<keyword evidence="4" id="KW-1185">Reference proteome</keyword>
<dbReference type="Proteomes" id="UP001597542">
    <property type="component" value="Unassembled WGS sequence"/>
</dbReference>
<evidence type="ECO:0000259" key="2">
    <source>
        <dbReference type="Pfam" id="PF21986"/>
    </source>
</evidence>
<organism evidence="3 4">
    <name type="scientific">Amycolatopsis albidoflavus</name>
    <dbReference type="NCBI Taxonomy" id="102226"/>
    <lineage>
        <taxon>Bacteria</taxon>
        <taxon>Bacillati</taxon>
        <taxon>Actinomycetota</taxon>
        <taxon>Actinomycetes</taxon>
        <taxon>Pseudonocardiales</taxon>
        <taxon>Pseudonocardiaceae</taxon>
        <taxon>Amycolatopsis</taxon>
    </lineage>
</organism>
<gene>
    <name evidence="3" type="ORF">ACFSUT_38665</name>
</gene>
<dbReference type="InterPro" id="IPR053844">
    <property type="entry name" value="AH_C"/>
</dbReference>
<comment type="caution">
    <text evidence="3">The sequence shown here is derived from an EMBL/GenBank/DDBJ whole genome shotgun (WGS) entry which is preliminary data.</text>
</comment>
<proteinExistence type="predicted"/>